<dbReference type="SUPFAM" id="SSF46585">
    <property type="entry name" value="HR1 repeat"/>
    <property type="match status" value="1"/>
</dbReference>
<evidence type="ECO:0008006" key="9">
    <source>
        <dbReference type="Google" id="ProtNLM"/>
    </source>
</evidence>
<dbReference type="Proteomes" id="UP000318582">
    <property type="component" value="Unassembled WGS sequence"/>
</dbReference>
<dbReference type="InterPro" id="IPR029453">
    <property type="entry name" value="Rictor_IV"/>
</dbReference>
<comment type="similarity">
    <text evidence="1">Belongs to the RICTOR family.</text>
</comment>
<dbReference type="Pfam" id="PF02185">
    <property type="entry name" value="HR1"/>
    <property type="match status" value="1"/>
</dbReference>
<evidence type="ECO:0000259" key="6">
    <source>
        <dbReference type="SMART" id="SM01310"/>
    </source>
</evidence>
<dbReference type="Pfam" id="PF14663">
    <property type="entry name" value="RasGEF_N_2"/>
    <property type="match status" value="1"/>
</dbReference>
<feature type="compositionally biased region" description="Low complexity" evidence="3">
    <location>
        <begin position="1285"/>
        <end position="1300"/>
    </location>
</feature>
<dbReference type="Gene3D" id="1.10.287.160">
    <property type="entry name" value="HR1 repeat"/>
    <property type="match status" value="1"/>
</dbReference>
<evidence type="ECO:0000256" key="2">
    <source>
        <dbReference type="SAM" id="Coils"/>
    </source>
</evidence>
<feature type="compositionally biased region" description="Basic and acidic residues" evidence="3">
    <location>
        <begin position="1347"/>
        <end position="1362"/>
    </location>
</feature>
<evidence type="ECO:0000313" key="7">
    <source>
        <dbReference type="EMBL" id="TPX62078.1"/>
    </source>
</evidence>
<dbReference type="InterPro" id="IPR011989">
    <property type="entry name" value="ARM-like"/>
</dbReference>
<dbReference type="InterPro" id="IPR016024">
    <property type="entry name" value="ARM-type_fold"/>
</dbReference>
<dbReference type="Pfam" id="PF14668">
    <property type="entry name" value="RICTOR_V"/>
    <property type="match status" value="1"/>
</dbReference>
<feature type="region of interest" description="Disordered" evidence="3">
    <location>
        <begin position="106"/>
        <end position="129"/>
    </location>
</feature>
<dbReference type="SMART" id="SM01308">
    <property type="entry name" value="RICTOR_N"/>
    <property type="match status" value="1"/>
</dbReference>
<evidence type="ECO:0000256" key="1">
    <source>
        <dbReference type="ARBA" id="ARBA00008878"/>
    </source>
</evidence>
<feature type="domain" description="Rapamycin-insensitive companion of mTOR N-terminal" evidence="5">
    <location>
        <begin position="165"/>
        <end position="526"/>
    </location>
</feature>
<feature type="coiled-coil region" evidence="2">
    <location>
        <begin position="55"/>
        <end position="82"/>
    </location>
</feature>
<reference evidence="7 8" key="1">
    <citation type="journal article" date="2019" name="Sci. Rep.">
        <title>Comparative genomics of chytrid fungi reveal insights into the obligate biotrophic and pathogenic lifestyle of Synchytrium endobioticum.</title>
        <authorList>
            <person name="van de Vossenberg B.T.L.H."/>
            <person name="Warris S."/>
            <person name="Nguyen H.D.T."/>
            <person name="van Gent-Pelzer M.P.E."/>
            <person name="Joly D.L."/>
            <person name="van de Geest H.C."/>
            <person name="Bonants P.J.M."/>
            <person name="Smith D.S."/>
            <person name="Levesque C.A."/>
            <person name="van der Lee T.A.J."/>
        </authorList>
    </citation>
    <scope>NUCLEOTIDE SEQUENCE [LARGE SCALE GENOMIC DNA]</scope>
    <source>
        <strain evidence="7 8">CBS 809.83</strain>
    </source>
</reference>
<feature type="compositionally biased region" description="Low complexity" evidence="3">
    <location>
        <begin position="1383"/>
        <end position="1393"/>
    </location>
</feature>
<feature type="compositionally biased region" description="Acidic residues" evidence="3">
    <location>
        <begin position="1329"/>
        <end position="1346"/>
    </location>
</feature>
<dbReference type="SMART" id="SM01310">
    <property type="entry name" value="RICTOR_V"/>
    <property type="match status" value="1"/>
</dbReference>
<dbReference type="STRING" id="109895.A0A507EFW0"/>
<accession>A0A507EFW0</accession>
<evidence type="ECO:0000259" key="5">
    <source>
        <dbReference type="SMART" id="SM01308"/>
    </source>
</evidence>
<evidence type="ECO:0000259" key="4">
    <source>
        <dbReference type="SMART" id="SM01307"/>
    </source>
</evidence>
<dbReference type="InterPro" id="IPR011072">
    <property type="entry name" value="HR1_rho-bd"/>
</dbReference>
<organism evidence="7 8">
    <name type="scientific">Powellomyces hirtus</name>
    <dbReference type="NCBI Taxonomy" id="109895"/>
    <lineage>
        <taxon>Eukaryota</taxon>
        <taxon>Fungi</taxon>
        <taxon>Fungi incertae sedis</taxon>
        <taxon>Chytridiomycota</taxon>
        <taxon>Chytridiomycota incertae sedis</taxon>
        <taxon>Chytridiomycetes</taxon>
        <taxon>Spizellomycetales</taxon>
        <taxon>Powellomycetaceae</taxon>
        <taxon>Powellomyces</taxon>
    </lineage>
</organism>
<protein>
    <recommendedName>
        <fullName evidence="9">REM-1 domain-containing protein</fullName>
    </recommendedName>
</protein>
<feature type="region of interest" description="Disordered" evidence="3">
    <location>
        <begin position="1281"/>
        <end position="1401"/>
    </location>
</feature>
<dbReference type="Pfam" id="PF14666">
    <property type="entry name" value="RICTOR_M"/>
    <property type="match status" value="1"/>
</dbReference>
<dbReference type="GO" id="GO:0031932">
    <property type="term" value="C:TORC2 complex"/>
    <property type="evidence" value="ECO:0007669"/>
    <property type="project" value="InterPro"/>
</dbReference>
<dbReference type="InterPro" id="IPR036274">
    <property type="entry name" value="HR1_rpt_sf"/>
</dbReference>
<keyword evidence="2" id="KW-0175">Coiled coil</keyword>
<gene>
    <name evidence="7" type="ORF">PhCBS80983_g00632</name>
</gene>
<dbReference type="EMBL" id="QEAQ01000004">
    <property type="protein sequence ID" value="TPX62078.1"/>
    <property type="molecule type" value="Genomic_DNA"/>
</dbReference>
<evidence type="ECO:0000313" key="8">
    <source>
        <dbReference type="Proteomes" id="UP000318582"/>
    </source>
</evidence>
<dbReference type="GO" id="GO:0038203">
    <property type="term" value="P:TORC2 signaling"/>
    <property type="evidence" value="ECO:0007669"/>
    <property type="project" value="TreeGrafter"/>
</dbReference>
<dbReference type="SUPFAM" id="SSF48371">
    <property type="entry name" value="ARM repeat"/>
    <property type="match status" value="1"/>
</dbReference>
<feature type="domain" description="Rapamycin-insensitive companion of mTOR" evidence="6">
    <location>
        <begin position="1030"/>
        <end position="1102"/>
    </location>
</feature>
<dbReference type="InterPro" id="IPR028268">
    <property type="entry name" value="Pianissimo_fam"/>
</dbReference>
<dbReference type="Pfam" id="PF14664">
    <property type="entry name" value="RICTOR_N"/>
    <property type="match status" value="1"/>
</dbReference>
<sequence length="1401" mass="158078">MDELLPAEIERLRAEKPIMMAKIMDQLVIEFKLKTGAETMLQVSESGQKGGTISREQVEAQLTATKNKIAALQQQLDLYKSIPEASALYKDRATQRPSDDLETLRLRQSKGHPGDDPRQLRTSSAVSLDGGNKSDLDLLRNFNSHMAHDLLACIGSPKEHMTSRAEALTALMKVINIVPDIRDYVAADRVVRSIRSCLLIQSKEIRANALRVLRHLAFDIEMLETMVDSHIDIFVMRALTRDQRYEVEREQALKLIRTFLDIPGGAHLLPQNLARILVAVAEQPDDRYRNVCLETLCELAIRNMAVLTLAGGTKIILGALLDGPRELTEPLVRTVLFMLDSQETRCYMRPSVELEMIMSQFTDAYSRGPANEEKLTACANAVTLLFKSWAGIIYLCLDNKRAIRSIVESLRLPYDESRKILLEMLFDIFQIDVPKWYPDFMSARSRFGHHYPLHEDLLTQPGGSSVSTPAGKNLVDHYLSIVLMILIDVGLLEVLVELLQHDNKYITTRVTILVGEMLELCNRLLPVAYGTRIQSLPTLFRIAADFHDELRRHQGTLALTYIDGLHKSKERVLLQGANAGPLGRRWANDRSKVSQMQQGRSRQVESVKIRMGIQIDDVHFRIMLGDLEKVLGFKDYTKWNWDTIMEFIQGPLLNPKRLDEVIKNTKVLKRIVSFFRPMNYQFSNIKRNKGSAKYIRTGCELIKTLLATSEGTRYLAENKLLSEIAECLAELDPVQTGTQSEIMFSKERMITTLTAEYFTLLGICTQSLEGIRLLERVRMFSLFYRLTELRSRDDLVKAMILCMDYTRDNHPRVLLSKVMTSGYKHVRLASTIHLKTLLQMGVPDFCNWGIQLLVTQLYDPSIDVCERAVLVLDLACNDRRNLESVVNMRPSLDHLGEAGNPLLLRFLSTSVGFDYLSQLNYIHNEMDYWFEHGNNHYVIRLELSLSRALSPHIPNPLIDLARDLNGSTGEDLDTTSRDMDGVAPPHFYGELARTQEGTELLREKGHFQEFAELIRKRQHDGWSGTEPVNVLRLKGVLWAVGNIGSVPTGLPFLIEENLIQDIVEMARSCPFITLKGTCYYVLGLIAKTATGIEILDDLGWETVLPPGGGGGAGKLDGLCIPKDPASFLSMPLWTYKGSWPEYSVESPSLTASAAELRHHSYDELYDTEEDDDGAKKNHDDVRQTEREILLCVSNMSNHILANAASKSLSRLRNEYPDVFTSASLYLSVVHMLSFYHFRLTARRFIHELFDKVVWDRDALKRLDAMPPLLVVEPTAQSLYERHQKQMQMQQSSDSSKSNTKNGKKTGDNMSLDEDADTQSTGNESADHNNDEEEDDDDNGDGDGDGDPDGHRVGKKRTEETQGRKPTSVMLQPRNTTRGFPSVTSSAAAAAATSPTLSQMVM</sequence>
<dbReference type="PANTHER" id="PTHR13298:SF11">
    <property type="entry name" value="RAPAMYCIN-INSENSITIVE COMPANION OF MTOR"/>
    <property type="match status" value="1"/>
</dbReference>
<comment type="caution">
    <text evidence="7">The sequence shown here is derived from an EMBL/GenBank/DDBJ whole genome shotgun (WGS) entry which is preliminary data.</text>
</comment>
<dbReference type="InterPro" id="IPR029451">
    <property type="entry name" value="RICTOR_M"/>
</dbReference>
<dbReference type="SMART" id="SM01307">
    <property type="entry name" value="RICTOR_M"/>
    <property type="match status" value="1"/>
</dbReference>
<dbReference type="InterPro" id="IPR028267">
    <property type="entry name" value="Pianissimo_N"/>
</dbReference>
<name>A0A507EFW0_9FUNG</name>
<dbReference type="SMART" id="SM01303">
    <property type="entry name" value="RasGEF_N_2"/>
    <property type="match status" value="1"/>
</dbReference>
<keyword evidence="8" id="KW-1185">Reference proteome</keyword>
<dbReference type="InterPro" id="IPR029452">
    <property type="entry name" value="RICTOR_V"/>
</dbReference>
<evidence type="ECO:0000256" key="3">
    <source>
        <dbReference type="SAM" id="MobiDB-lite"/>
    </source>
</evidence>
<feature type="domain" description="Rapamycin-insensitive companion of mTOR middle" evidence="4">
    <location>
        <begin position="615"/>
        <end position="840"/>
    </location>
</feature>
<dbReference type="Gene3D" id="1.25.10.10">
    <property type="entry name" value="Leucine-rich Repeat Variant"/>
    <property type="match status" value="1"/>
</dbReference>
<proteinExistence type="inferred from homology"/>
<feature type="compositionally biased region" description="Polar residues" evidence="3">
    <location>
        <begin position="1368"/>
        <end position="1382"/>
    </location>
</feature>
<dbReference type="PANTHER" id="PTHR13298">
    <property type="entry name" value="CYTOSOLIC REGULATOR PIANISSIMO"/>
    <property type="match status" value="1"/>
</dbReference>